<feature type="transmembrane region" description="Helical" evidence="6">
    <location>
        <begin position="160"/>
        <end position="178"/>
    </location>
</feature>
<dbReference type="EMBL" id="CCKQ01013507">
    <property type="protein sequence ID" value="CDW85173.1"/>
    <property type="molecule type" value="Genomic_DNA"/>
</dbReference>
<dbReference type="Proteomes" id="UP000039865">
    <property type="component" value="Unassembled WGS sequence"/>
</dbReference>
<evidence type="ECO:0000259" key="7">
    <source>
        <dbReference type="Pfam" id="PF00324"/>
    </source>
</evidence>
<dbReference type="InParanoid" id="A0A078AWJ1"/>
<dbReference type="GO" id="GO:0016020">
    <property type="term" value="C:membrane"/>
    <property type="evidence" value="ECO:0007669"/>
    <property type="project" value="UniProtKB-SubCell"/>
</dbReference>
<feature type="transmembrane region" description="Helical" evidence="6">
    <location>
        <begin position="251"/>
        <end position="273"/>
    </location>
</feature>
<evidence type="ECO:0000313" key="9">
    <source>
        <dbReference type="Proteomes" id="UP000039865"/>
    </source>
</evidence>
<dbReference type="AlphaFoldDB" id="A0A078AWJ1"/>
<feature type="transmembrane region" description="Helical" evidence="6">
    <location>
        <begin position="36"/>
        <end position="56"/>
    </location>
</feature>
<dbReference type="PROSITE" id="PS00218">
    <property type="entry name" value="AMINO_ACID_PERMEASE_1"/>
    <property type="match status" value="1"/>
</dbReference>
<sequence length="379" mass="42435">MEVIEKLSSDQSQNTKPQELSASIYKQELSRGISSFMSFSIAFTNIACIPSISLLIDFGMITGGPVIMFLGWILVTIFTMFVASSMAEICSTYPVTGSVYYWSGVLANQEWSPLASFLCGWFSLMGNLANNAGQSFVTPHLSSLEFAFTKFNNQTGFDNVYYVGMIGLLMPMYAYSGYEGGATLAEETLNASVNAPKGIINSCIISTVTGLIFIMSILYGCGENINQIINGTSDHALVNFFNIVFRGNKTWVILFTLVLMLNVLFAGFSSLIITSRLDFKFHMQYPYFQEQLIQDTILRDPTMTQQGITLDNFNYSPVIVGFMILFALVNWNLPNPYGAKHFFRGPKIIHDKERLNYSQESNKLLNRKKKDEDIDIDIV</sequence>
<proteinExistence type="predicted"/>
<feature type="transmembrane region" description="Helical" evidence="6">
    <location>
        <begin position="62"/>
        <end position="83"/>
    </location>
</feature>
<keyword evidence="5 6" id="KW-0472">Membrane</keyword>
<organism evidence="8 9">
    <name type="scientific">Stylonychia lemnae</name>
    <name type="common">Ciliate</name>
    <dbReference type="NCBI Taxonomy" id="5949"/>
    <lineage>
        <taxon>Eukaryota</taxon>
        <taxon>Sar</taxon>
        <taxon>Alveolata</taxon>
        <taxon>Ciliophora</taxon>
        <taxon>Intramacronucleata</taxon>
        <taxon>Spirotrichea</taxon>
        <taxon>Stichotrichia</taxon>
        <taxon>Sporadotrichida</taxon>
        <taxon>Oxytrichidae</taxon>
        <taxon>Stylonychinae</taxon>
        <taxon>Stylonychia</taxon>
    </lineage>
</organism>
<evidence type="ECO:0000256" key="3">
    <source>
        <dbReference type="ARBA" id="ARBA00022692"/>
    </source>
</evidence>
<dbReference type="OrthoDB" id="10054429at2759"/>
<accession>A0A078AWJ1</accession>
<name>A0A078AWJ1_STYLE</name>
<reference evidence="8 9" key="1">
    <citation type="submission" date="2014-06" db="EMBL/GenBank/DDBJ databases">
        <authorList>
            <person name="Swart Estienne"/>
        </authorList>
    </citation>
    <scope>NUCLEOTIDE SEQUENCE [LARGE SCALE GENOMIC DNA]</scope>
    <source>
        <strain evidence="8 9">130c</strain>
    </source>
</reference>
<dbReference type="InterPro" id="IPR004840">
    <property type="entry name" value="Amino_acid_permease_CS"/>
</dbReference>
<keyword evidence="2" id="KW-0813">Transport</keyword>
<evidence type="ECO:0000256" key="1">
    <source>
        <dbReference type="ARBA" id="ARBA00004141"/>
    </source>
</evidence>
<evidence type="ECO:0000256" key="6">
    <source>
        <dbReference type="SAM" id="Phobius"/>
    </source>
</evidence>
<gene>
    <name evidence="8" type="primary">Contig537.g589</name>
    <name evidence="8" type="ORF">STYLEM_14245</name>
</gene>
<dbReference type="Pfam" id="PF00324">
    <property type="entry name" value="AA_permease"/>
    <property type="match status" value="1"/>
</dbReference>
<evidence type="ECO:0000256" key="5">
    <source>
        <dbReference type="ARBA" id="ARBA00023136"/>
    </source>
</evidence>
<evidence type="ECO:0000256" key="4">
    <source>
        <dbReference type="ARBA" id="ARBA00022989"/>
    </source>
</evidence>
<dbReference type="PANTHER" id="PTHR45649">
    <property type="entry name" value="AMINO-ACID PERMEASE BAT1"/>
    <property type="match status" value="1"/>
</dbReference>
<feature type="transmembrane region" description="Helical" evidence="6">
    <location>
        <begin position="198"/>
        <end position="219"/>
    </location>
</feature>
<evidence type="ECO:0000313" key="8">
    <source>
        <dbReference type="EMBL" id="CDW85173.1"/>
    </source>
</evidence>
<dbReference type="PANTHER" id="PTHR45649:SF26">
    <property type="entry name" value="OS04G0435100 PROTEIN"/>
    <property type="match status" value="1"/>
</dbReference>
<keyword evidence="4 6" id="KW-1133">Transmembrane helix</keyword>
<feature type="transmembrane region" description="Helical" evidence="6">
    <location>
        <begin position="313"/>
        <end position="333"/>
    </location>
</feature>
<keyword evidence="9" id="KW-1185">Reference proteome</keyword>
<dbReference type="Gene3D" id="1.20.1740.10">
    <property type="entry name" value="Amino acid/polyamine transporter I"/>
    <property type="match status" value="2"/>
</dbReference>
<feature type="domain" description="Amino acid permease/ SLC12A" evidence="7">
    <location>
        <begin position="122"/>
        <end position="277"/>
    </location>
</feature>
<comment type="subcellular location">
    <subcellularLocation>
        <location evidence="1">Membrane</location>
        <topology evidence="1">Multi-pass membrane protein</topology>
    </subcellularLocation>
</comment>
<protein>
    <submittedName>
        <fullName evidence="8">Bidirectional amino acid transporter 1</fullName>
    </submittedName>
</protein>
<dbReference type="InterPro" id="IPR004841">
    <property type="entry name" value="AA-permease/SLC12A_dom"/>
</dbReference>
<evidence type="ECO:0000256" key="2">
    <source>
        <dbReference type="ARBA" id="ARBA00022448"/>
    </source>
</evidence>
<dbReference type="GO" id="GO:0022857">
    <property type="term" value="F:transmembrane transporter activity"/>
    <property type="evidence" value="ECO:0007669"/>
    <property type="project" value="UniProtKB-ARBA"/>
</dbReference>
<keyword evidence="3 6" id="KW-0812">Transmembrane</keyword>
<dbReference type="GO" id="GO:0006865">
    <property type="term" value="P:amino acid transport"/>
    <property type="evidence" value="ECO:0007669"/>
    <property type="project" value="InterPro"/>
</dbReference>